<dbReference type="Proteomes" id="UP000789706">
    <property type="component" value="Unassembled WGS sequence"/>
</dbReference>
<dbReference type="InterPro" id="IPR011009">
    <property type="entry name" value="Kinase-like_dom_sf"/>
</dbReference>
<proteinExistence type="inferred from homology"/>
<dbReference type="InterPro" id="IPR044095">
    <property type="entry name" value="ADCK2_dom"/>
</dbReference>
<evidence type="ECO:0000256" key="2">
    <source>
        <dbReference type="SAM" id="Phobius"/>
    </source>
</evidence>
<dbReference type="AlphaFoldDB" id="A0A9N8Z044"/>
<dbReference type="PANTHER" id="PTHR45890">
    <property type="entry name" value="AARF DOMAIN CONTAINING KINASE 2 (PREDICTED)"/>
    <property type="match status" value="1"/>
</dbReference>
<evidence type="ECO:0000259" key="3">
    <source>
        <dbReference type="Pfam" id="PF03109"/>
    </source>
</evidence>
<comment type="similarity">
    <text evidence="1">Belongs to the protein kinase superfamily. ADCK protein kinase family.</text>
</comment>
<keyword evidence="2" id="KW-0812">Transmembrane</keyword>
<evidence type="ECO:0000313" key="4">
    <source>
        <dbReference type="EMBL" id="CAG8467290.1"/>
    </source>
</evidence>
<dbReference type="OrthoDB" id="1290869at2759"/>
<reference evidence="4" key="1">
    <citation type="submission" date="2021-06" db="EMBL/GenBank/DDBJ databases">
        <authorList>
            <person name="Kallberg Y."/>
            <person name="Tangrot J."/>
            <person name="Rosling A."/>
        </authorList>
    </citation>
    <scope>NUCLEOTIDE SEQUENCE</scope>
    <source>
        <strain evidence="4">AZ414A</strain>
    </source>
</reference>
<dbReference type="SUPFAM" id="SSF56112">
    <property type="entry name" value="Protein kinase-like (PK-like)"/>
    <property type="match status" value="1"/>
</dbReference>
<feature type="domain" description="ABC1 atypical kinase-like" evidence="3">
    <location>
        <begin position="339"/>
        <end position="467"/>
    </location>
</feature>
<comment type="caution">
    <text evidence="4">The sequence shown here is derived from an EMBL/GenBank/DDBJ whole genome shotgun (WGS) entry which is preliminary data.</text>
</comment>
<keyword evidence="2" id="KW-1133">Transmembrane helix</keyword>
<feature type="transmembrane region" description="Helical" evidence="2">
    <location>
        <begin position="188"/>
        <end position="208"/>
    </location>
</feature>
<keyword evidence="2" id="KW-0472">Membrane</keyword>
<dbReference type="Pfam" id="PF03109">
    <property type="entry name" value="ABC1"/>
    <property type="match status" value="2"/>
</dbReference>
<keyword evidence="5" id="KW-1185">Reference proteome</keyword>
<dbReference type="EMBL" id="CAJVPK010000176">
    <property type="protein sequence ID" value="CAG8467290.1"/>
    <property type="molecule type" value="Genomic_DNA"/>
</dbReference>
<dbReference type="PANTHER" id="PTHR45890:SF1">
    <property type="entry name" value="AARF DOMAIN CONTAINING KINASE 2"/>
    <property type="match status" value="1"/>
</dbReference>
<protein>
    <submittedName>
        <fullName evidence="4">8907_t:CDS:1</fullName>
    </submittedName>
</protein>
<dbReference type="GO" id="GO:0005739">
    <property type="term" value="C:mitochondrion"/>
    <property type="evidence" value="ECO:0007669"/>
    <property type="project" value="TreeGrafter"/>
</dbReference>
<accession>A0A9N8Z044</accession>
<dbReference type="CDD" id="cd13971">
    <property type="entry name" value="ADCK2-like"/>
    <property type="match status" value="1"/>
</dbReference>
<evidence type="ECO:0000256" key="1">
    <source>
        <dbReference type="ARBA" id="ARBA00009670"/>
    </source>
</evidence>
<organism evidence="4 5">
    <name type="scientific">Diversispora eburnea</name>
    <dbReference type="NCBI Taxonomy" id="1213867"/>
    <lineage>
        <taxon>Eukaryota</taxon>
        <taxon>Fungi</taxon>
        <taxon>Fungi incertae sedis</taxon>
        <taxon>Mucoromycota</taxon>
        <taxon>Glomeromycotina</taxon>
        <taxon>Glomeromycetes</taxon>
        <taxon>Diversisporales</taxon>
        <taxon>Diversisporaceae</taxon>
        <taxon>Diversispora</taxon>
    </lineage>
</organism>
<dbReference type="InterPro" id="IPR052402">
    <property type="entry name" value="ADCK_kinase"/>
</dbReference>
<feature type="domain" description="ABC1 atypical kinase-like" evidence="3">
    <location>
        <begin position="263"/>
        <end position="315"/>
    </location>
</feature>
<evidence type="ECO:0000313" key="5">
    <source>
        <dbReference type="Proteomes" id="UP000789706"/>
    </source>
</evidence>
<gene>
    <name evidence="4" type="ORF">DEBURN_LOCUS2981</name>
</gene>
<dbReference type="InterPro" id="IPR004147">
    <property type="entry name" value="ABC1_dom"/>
</dbReference>
<sequence>MNPRILFFTKVSLGVRLPCVQRILFITRNIHNFVNNSTFSGRSRKGTILFINVNQNPQIKTVSYSKRSFHNSIIFRIPQLNRINLIKNNYFIRAKRVSNWTEKVILQNFNKRPRIILRIPPYLEYAFSFVLLDNEKLIFPPPTTNLIQNVEIISEKPIKTRKLKSLLNKIMNFLSEYVTEPINITCRFIYLLLLFIPLITLTPALLIGSRDIELDNERTGALWWYDTLVRVMETAGPTFIKLGQWAASRTDIFPQEMCNRLSKLHSAVNPHPFEDTKRIIEEEFKRSFHEVFSTFEKQPIGIGAIAQVYKATIRSEIVTKSFFDNEDDPFDHSKKDYKYNNTVAVKVLHPRAEKAIHRDLKILMVLSKIINAIPTMKWLSLPEEVTKFGEMMHGQLDLHIEAENLLEFRKNFKSRRSVKFPKPIMEYTTKNVLIEEFEEGFPIQFFLEQGGGIYDHMISYIGLHAFLVKSSDLSFNEDEMDEERDSREALARLMRYRHDKKLWSEELLKMYNEGYQPKVIFIDTGLVTKLNLENRRNFLDLFRAVAEFDGYRAGKLMIERCKTPDLVIDGEIFSLKMQHLVLKVKTLTLQLGKIRISDILTTVLTMVRNHHVKLEGDFINVIISILLLEGIGRQLDPQMDLLSSALPILRKLGTKEGGKGLRKGIKDPDGGVWWLKFWFWLEAREWVDNASWQDYNSLFEKQLCWPDI</sequence>
<name>A0A9N8Z044_9GLOM</name>